<feature type="chain" id="PRO_5046362763" evidence="1">
    <location>
        <begin position="28"/>
        <end position="123"/>
    </location>
</feature>
<organism evidence="2 3">
    <name type="scientific">Nonomuraea marmarensis</name>
    <dbReference type="NCBI Taxonomy" id="3351344"/>
    <lineage>
        <taxon>Bacteria</taxon>
        <taxon>Bacillati</taxon>
        <taxon>Actinomycetota</taxon>
        <taxon>Actinomycetes</taxon>
        <taxon>Streptosporangiales</taxon>
        <taxon>Streptosporangiaceae</taxon>
        <taxon>Nonomuraea</taxon>
    </lineage>
</organism>
<evidence type="ECO:0000256" key="1">
    <source>
        <dbReference type="SAM" id="SignalP"/>
    </source>
</evidence>
<dbReference type="EMBL" id="JBICRM010000001">
    <property type="protein sequence ID" value="MFG1702140.1"/>
    <property type="molecule type" value="Genomic_DNA"/>
</dbReference>
<gene>
    <name evidence="2" type="ORF">ACFLIM_03005</name>
</gene>
<dbReference type="Proteomes" id="UP001603978">
    <property type="component" value="Unassembled WGS sequence"/>
</dbReference>
<keyword evidence="1" id="KW-0732">Signal</keyword>
<reference evidence="2 3" key="1">
    <citation type="submission" date="2024-10" db="EMBL/GenBank/DDBJ databases">
        <authorList>
            <person name="Topkara A.R."/>
            <person name="Saygin H."/>
        </authorList>
    </citation>
    <scope>NUCLEOTIDE SEQUENCE [LARGE SCALE GENOMIC DNA]</scope>
    <source>
        <strain evidence="2 3">M3C6</strain>
    </source>
</reference>
<comment type="caution">
    <text evidence="2">The sequence shown here is derived from an EMBL/GenBank/DDBJ whole genome shotgun (WGS) entry which is preliminary data.</text>
</comment>
<sequence>MRFVSRILIGVAAATVVAIGAPVAANATATSAPSTTHFYDADWGPYFSSDHKAKASGHVTVDQKRFKHWFWKWVPVKKWECKKDHKAGPKEFSLCETEGDERVTEVVACPPGAFGDVGEVEQA</sequence>
<keyword evidence="3" id="KW-1185">Reference proteome</keyword>
<protein>
    <submittedName>
        <fullName evidence="2">Uncharacterized protein</fullName>
    </submittedName>
</protein>
<evidence type="ECO:0000313" key="3">
    <source>
        <dbReference type="Proteomes" id="UP001603978"/>
    </source>
</evidence>
<dbReference type="RefSeq" id="WP_393161573.1">
    <property type="nucleotide sequence ID" value="NZ_JBICRM010000001.1"/>
</dbReference>
<feature type="signal peptide" evidence="1">
    <location>
        <begin position="1"/>
        <end position="27"/>
    </location>
</feature>
<evidence type="ECO:0000313" key="2">
    <source>
        <dbReference type="EMBL" id="MFG1702140.1"/>
    </source>
</evidence>
<proteinExistence type="predicted"/>
<accession>A0ABW7A4C1</accession>
<name>A0ABW7A4C1_9ACTN</name>